<keyword evidence="2" id="KW-0732">Signal</keyword>
<evidence type="ECO:0000256" key="1">
    <source>
        <dbReference type="SAM" id="MobiDB-lite"/>
    </source>
</evidence>
<feature type="region of interest" description="Disordered" evidence="1">
    <location>
        <begin position="86"/>
        <end position="117"/>
    </location>
</feature>
<protein>
    <recommendedName>
        <fullName evidence="5">Cysteine rich repeat-containing protein</fullName>
    </recommendedName>
</protein>
<evidence type="ECO:0008006" key="5">
    <source>
        <dbReference type="Google" id="ProtNLM"/>
    </source>
</evidence>
<evidence type="ECO:0000313" key="3">
    <source>
        <dbReference type="EMBL" id="SHK17990.1"/>
    </source>
</evidence>
<feature type="compositionally biased region" description="Basic residues" evidence="1">
    <location>
        <begin position="105"/>
        <end position="117"/>
    </location>
</feature>
<dbReference type="EMBL" id="LT670844">
    <property type="protein sequence ID" value="SHK17990.1"/>
    <property type="molecule type" value="Genomic_DNA"/>
</dbReference>
<proteinExistence type="predicted"/>
<dbReference type="Proteomes" id="UP000189935">
    <property type="component" value="Chromosome I"/>
</dbReference>
<feature type="chain" id="PRO_5012093400" description="Cysteine rich repeat-containing protein" evidence="2">
    <location>
        <begin position="31"/>
        <end position="117"/>
    </location>
</feature>
<dbReference type="RefSeq" id="WP_079538505.1">
    <property type="nucleotide sequence ID" value="NZ_LT670844.1"/>
</dbReference>
<reference evidence="3 4" key="1">
    <citation type="submission" date="2016-11" db="EMBL/GenBank/DDBJ databases">
        <authorList>
            <person name="Jaros S."/>
            <person name="Januszkiewicz K."/>
            <person name="Wedrychowicz H."/>
        </authorList>
    </citation>
    <scope>NUCLEOTIDE SEQUENCE [LARGE SCALE GENOMIC DNA]</scope>
    <source>
        <strain evidence="3 4">GAS499</strain>
    </source>
</reference>
<accession>A0A1M6QCZ3</accession>
<organism evidence="3 4">
    <name type="scientific">Bradyrhizobium lablabi</name>
    <dbReference type="NCBI Taxonomy" id="722472"/>
    <lineage>
        <taxon>Bacteria</taxon>
        <taxon>Pseudomonadati</taxon>
        <taxon>Pseudomonadota</taxon>
        <taxon>Alphaproteobacteria</taxon>
        <taxon>Hyphomicrobiales</taxon>
        <taxon>Nitrobacteraceae</taxon>
        <taxon>Bradyrhizobium</taxon>
    </lineage>
</organism>
<feature type="signal peptide" evidence="2">
    <location>
        <begin position="1"/>
        <end position="30"/>
    </location>
</feature>
<evidence type="ECO:0000313" key="4">
    <source>
        <dbReference type="Proteomes" id="UP000189935"/>
    </source>
</evidence>
<gene>
    <name evidence="3" type="ORF">SAMN05444159_2631</name>
</gene>
<evidence type="ECO:0000256" key="2">
    <source>
        <dbReference type="SAM" id="SignalP"/>
    </source>
</evidence>
<dbReference type="AlphaFoldDB" id="A0A1M6QCZ3"/>
<sequence>MSAVRSRKIQCGWMFATLFAVSLWPAASRAYTPEQEQACTGDAFRLCGSDIPDVDRVTVCMIRNKAQLSPGCRAFFRPDPEVTPVTAGRPLTIKPASSHKPVSAKSRKTKKPKPAAT</sequence>
<name>A0A1M6QCZ3_9BRAD</name>